<evidence type="ECO:0000313" key="4">
    <source>
        <dbReference type="Proteomes" id="UP000681027"/>
    </source>
</evidence>
<feature type="domain" description="DUF3658" evidence="2">
    <location>
        <begin position="259"/>
        <end position="368"/>
    </location>
</feature>
<dbReference type="EMBL" id="JAGYPM010000004">
    <property type="protein sequence ID" value="MBS4192156.1"/>
    <property type="molecule type" value="Genomic_DNA"/>
</dbReference>
<accession>A0ABS5NX29</accession>
<feature type="domain" description="DUF1835" evidence="1">
    <location>
        <begin position="105"/>
        <end position="220"/>
    </location>
</feature>
<dbReference type="Proteomes" id="UP000681027">
    <property type="component" value="Unassembled WGS sequence"/>
</dbReference>
<protein>
    <submittedName>
        <fullName evidence="3">DUF1835 domain-containing protein</fullName>
    </submittedName>
</protein>
<gene>
    <name evidence="3" type="ORF">KHA94_18480</name>
</gene>
<name>A0ABS5NX29_9BACI</name>
<dbReference type="Pfam" id="PF12395">
    <property type="entry name" value="DUF3658"/>
    <property type="match status" value="1"/>
</dbReference>
<dbReference type="InterPro" id="IPR014973">
    <property type="entry name" value="DUF1835"/>
</dbReference>
<sequence length="373" mass="44070">MKTKINFPFIYFFMEPNVVFVYKIETQNYVTVSDFIKRGQWETFELDHGEIFDMFNHEVSKPLEGKGYFINEVDLNIMVEEINKHIQKNRHSLSLPQYAGGASAVHIITSESAAGSLRVGLERPKVVIGFPDCFSIGPLWKLDEKIGQAYRNEWLQENINFEQDDYEYQNKFTNTLREIEDIPTEVPIYIWYGNNADEQTGLRFFLNLLRDKTNEIFLINSTDLYERYIHSIDEEQPTFHTSQIESRNLRLLFEQGNGNQPLSDRDRIQFQREWETLSLTSDVLRLWINGEIIGVSEHYYDPQIISTLEKLHIEQENKDFIQTGRVIGETLQQMDEVVNVFFLEYRIRHLVYSGVLELKGIPKSMRHYRVKLR</sequence>
<evidence type="ECO:0000259" key="2">
    <source>
        <dbReference type="Pfam" id="PF12395"/>
    </source>
</evidence>
<dbReference type="Pfam" id="PF08874">
    <property type="entry name" value="DUF1835"/>
    <property type="match status" value="1"/>
</dbReference>
<evidence type="ECO:0000313" key="3">
    <source>
        <dbReference type="EMBL" id="MBS4192156.1"/>
    </source>
</evidence>
<dbReference type="InterPro" id="IPR022123">
    <property type="entry name" value="DUF3658"/>
</dbReference>
<evidence type="ECO:0000259" key="1">
    <source>
        <dbReference type="Pfam" id="PF08874"/>
    </source>
</evidence>
<proteinExistence type="predicted"/>
<keyword evidence="4" id="KW-1185">Reference proteome</keyword>
<comment type="caution">
    <text evidence="3">The sequence shown here is derived from an EMBL/GenBank/DDBJ whole genome shotgun (WGS) entry which is preliminary data.</text>
</comment>
<reference evidence="3 4" key="1">
    <citation type="submission" date="2021-05" db="EMBL/GenBank/DDBJ databases">
        <title>Novel Bacillus species.</title>
        <authorList>
            <person name="Liu G."/>
        </authorList>
    </citation>
    <scope>NUCLEOTIDE SEQUENCE [LARGE SCALE GENOMIC DNA]</scope>
    <source>
        <strain evidence="3 4">FJAT-49705</strain>
    </source>
</reference>
<organism evidence="3 4">
    <name type="scientific">Cytobacillus citreus</name>
    <dbReference type="NCBI Taxonomy" id="2833586"/>
    <lineage>
        <taxon>Bacteria</taxon>
        <taxon>Bacillati</taxon>
        <taxon>Bacillota</taxon>
        <taxon>Bacilli</taxon>
        <taxon>Bacillales</taxon>
        <taxon>Bacillaceae</taxon>
        <taxon>Cytobacillus</taxon>
    </lineage>
</organism>